<evidence type="ECO:0000256" key="4">
    <source>
        <dbReference type="RuleBase" id="RU003560"/>
    </source>
</evidence>
<dbReference type="PROSITE" id="PS00600">
    <property type="entry name" value="AA_TRANSFER_CLASS_3"/>
    <property type="match status" value="1"/>
</dbReference>
<dbReference type="GO" id="GO:0030170">
    <property type="term" value="F:pyridoxal phosphate binding"/>
    <property type="evidence" value="ECO:0007669"/>
    <property type="project" value="InterPro"/>
</dbReference>
<comment type="similarity">
    <text evidence="4">Belongs to the class-III pyridoxal-phosphate-dependent aminotransferase family.</text>
</comment>
<dbReference type="Pfam" id="PF00202">
    <property type="entry name" value="Aminotran_3"/>
    <property type="match status" value="2"/>
</dbReference>
<accession>A0AAE0FZM3</accession>
<comment type="caution">
    <text evidence="5">The sequence shown here is derived from an EMBL/GenBank/DDBJ whole genome shotgun (WGS) entry which is preliminary data.</text>
</comment>
<dbReference type="Gene3D" id="3.90.1150.10">
    <property type="entry name" value="Aspartate Aminotransferase, domain 1"/>
    <property type="match status" value="1"/>
</dbReference>
<dbReference type="InterPro" id="IPR015422">
    <property type="entry name" value="PyrdxlP-dep_Trfase_small"/>
</dbReference>
<evidence type="ECO:0000313" key="6">
    <source>
        <dbReference type="Proteomes" id="UP001190700"/>
    </source>
</evidence>
<evidence type="ECO:0000313" key="5">
    <source>
        <dbReference type="EMBL" id="KAK3268677.1"/>
    </source>
</evidence>
<dbReference type="Proteomes" id="UP001190700">
    <property type="component" value="Unassembled WGS sequence"/>
</dbReference>
<dbReference type="InterPro" id="IPR005814">
    <property type="entry name" value="Aminotrans_3"/>
</dbReference>
<dbReference type="InterPro" id="IPR049704">
    <property type="entry name" value="Aminotrans_3_PPA_site"/>
</dbReference>
<dbReference type="InterPro" id="IPR015421">
    <property type="entry name" value="PyrdxlP-dep_Trfase_major"/>
</dbReference>
<evidence type="ECO:0000256" key="1">
    <source>
        <dbReference type="ARBA" id="ARBA00001579"/>
    </source>
</evidence>
<evidence type="ECO:0000256" key="2">
    <source>
        <dbReference type="ARBA" id="ARBA00001933"/>
    </source>
</evidence>
<name>A0AAE0FZM3_9CHLO</name>
<dbReference type="SUPFAM" id="SSF53383">
    <property type="entry name" value="PLP-dependent transferases"/>
    <property type="match status" value="1"/>
</dbReference>
<keyword evidence="3 4" id="KW-0663">Pyridoxal phosphate</keyword>
<dbReference type="GO" id="GO:0008483">
    <property type="term" value="F:transaminase activity"/>
    <property type="evidence" value="ECO:0007669"/>
    <property type="project" value="InterPro"/>
</dbReference>
<dbReference type="AlphaFoldDB" id="A0AAE0FZM3"/>
<reference evidence="5 6" key="1">
    <citation type="journal article" date="2015" name="Genome Biol. Evol.">
        <title>Comparative Genomics of a Bacterivorous Green Alga Reveals Evolutionary Causalities and Consequences of Phago-Mixotrophic Mode of Nutrition.</title>
        <authorList>
            <person name="Burns J.A."/>
            <person name="Paasch A."/>
            <person name="Narechania A."/>
            <person name="Kim E."/>
        </authorList>
    </citation>
    <scope>NUCLEOTIDE SEQUENCE [LARGE SCALE GENOMIC DNA]</scope>
    <source>
        <strain evidence="5 6">PLY_AMNH</strain>
    </source>
</reference>
<dbReference type="InterPro" id="IPR015424">
    <property type="entry name" value="PyrdxlP-dep_Trfase"/>
</dbReference>
<organism evidence="5 6">
    <name type="scientific">Cymbomonas tetramitiformis</name>
    <dbReference type="NCBI Taxonomy" id="36881"/>
    <lineage>
        <taxon>Eukaryota</taxon>
        <taxon>Viridiplantae</taxon>
        <taxon>Chlorophyta</taxon>
        <taxon>Pyramimonadophyceae</taxon>
        <taxon>Pyramimonadales</taxon>
        <taxon>Pyramimonadaceae</taxon>
        <taxon>Cymbomonas</taxon>
    </lineage>
</organism>
<comment type="cofactor">
    <cofactor evidence="2">
        <name>pyridoxal 5'-phosphate</name>
        <dbReference type="ChEBI" id="CHEBI:597326"/>
    </cofactor>
</comment>
<comment type="catalytic activity">
    <reaction evidence="1">
        <text>(S)-4-amino-5-oxopentanoate = 5-aminolevulinate</text>
        <dbReference type="Rhea" id="RHEA:14265"/>
        <dbReference type="ChEBI" id="CHEBI:57501"/>
        <dbReference type="ChEBI" id="CHEBI:356416"/>
        <dbReference type="EC" id="5.4.3.8"/>
    </reaction>
</comment>
<evidence type="ECO:0008006" key="7">
    <source>
        <dbReference type="Google" id="ProtNLM"/>
    </source>
</evidence>
<dbReference type="PANTHER" id="PTHR43713:SF3">
    <property type="entry name" value="GLUTAMATE-1-SEMIALDEHYDE 2,1-AMINOMUTASE 1, CHLOROPLASTIC-RELATED"/>
    <property type="match status" value="1"/>
</dbReference>
<dbReference type="Gene3D" id="3.40.640.10">
    <property type="entry name" value="Type I PLP-dependent aspartate aminotransferase-like (Major domain)"/>
    <property type="match status" value="1"/>
</dbReference>
<evidence type="ECO:0000256" key="3">
    <source>
        <dbReference type="ARBA" id="ARBA00022898"/>
    </source>
</evidence>
<sequence>MAPMMRSYSYTEDQFYKADGADVETAALRKKGMNDLAQRFKDLFKESHKAAETVLDGLSDMRFTDTNRVPFPCQKIVREKLNVFNMVTEARGAEVKDLDGNWAIDVSGSYGVNVAGYDVFKNCLAQGWEKVKDLGCVLGPLHPIIEENVEFLKHVSGQDEVSFHMSGTEAVMCAVRLACFNTRRSKIAVFSGAYHGWWDGVQPGAGNERIVRDCVTLKDLSPASLTAIAAMGKQLGAVLVNPLQCFHPNSSPPSDVVLMDSKLRNTADPGDTYRLWLHKLRKVCTENDVPLVFDEVYTGFRLARGGAQEYFGVKADMVVYGKTIGGGMPNGLVCGPKHLMRRFDPDHPLRVSYVIGTFAAHPLLLGSMNEFIKFLKLESTPKLYESVSSRFSDWVKDTNSRLIDHSMPLRIVNLSTIWTILYTQPGRYNWMLQYYLRAEGVMLSWVGTGRCLISLDFTDQNFADLQERIIIAAQKMQADGWWWKGDPKKPITSKVVSSLMAKEMAYATLVAPMFGSKKSE</sequence>
<gene>
    <name evidence="5" type="ORF">CYMTET_22828</name>
</gene>
<dbReference type="EMBL" id="LGRX02011669">
    <property type="protein sequence ID" value="KAK3268677.1"/>
    <property type="molecule type" value="Genomic_DNA"/>
</dbReference>
<dbReference type="PANTHER" id="PTHR43713">
    <property type="entry name" value="GLUTAMATE-1-SEMIALDEHYDE 2,1-AMINOMUTASE"/>
    <property type="match status" value="1"/>
</dbReference>
<protein>
    <recommendedName>
        <fullName evidence="7">Glutamate-1-semialdehyde 2,1-aminomutase</fullName>
    </recommendedName>
</protein>
<dbReference type="GO" id="GO:0042286">
    <property type="term" value="F:glutamate-1-semialdehyde 2,1-aminomutase activity"/>
    <property type="evidence" value="ECO:0007669"/>
    <property type="project" value="UniProtKB-EC"/>
</dbReference>
<keyword evidence="6" id="KW-1185">Reference proteome</keyword>
<proteinExistence type="inferred from homology"/>